<evidence type="ECO:0000313" key="2">
    <source>
        <dbReference type="EMBL" id="MPC75556.1"/>
    </source>
</evidence>
<dbReference type="EMBL" id="VSRR010041394">
    <property type="protein sequence ID" value="MPC75556.1"/>
    <property type="molecule type" value="Genomic_DNA"/>
</dbReference>
<dbReference type="AlphaFoldDB" id="A0A5B7I0S5"/>
<proteinExistence type="predicted"/>
<comment type="caution">
    <text evidence="2">The sequence shown here is derived from an EMBL/GenBank/DDBJ whole genome shotgun (WGS) entry which is preliminary data.</text>
</comment>
<reference evidence="2 3" key="1">
    <citation type="submission" date="2019-05" db="EMBL/GenBank/DDBJ databases">
        <title>Another draft genome of Portunus trituberculatus and its Hox gene families provides insights of decapod evolution.</title>
        <authorList>
            <person name="Jeong J.-H."/>
            <person name="Song I."/>
            <person name="Kim S."/>
            <person name="Choi T."/>
            <person name="Kim D."/>
            <person name="Ryu S."/>
            <person name="Kim W."/>
        </authorList>
    </citation>
    <scope>NUCLEOTIDE SEQUENCE [LARGE SCALE GENOMIC DNA]</scope>
    <source>
        <tissue evidence="2">Muscle</tissue>
    </source>
</reference>
<protein>
    <submittedName>
        <fullName evidence="2">Uncharacterized protein</fullName>
    </submittedName>
</protein>
<evidence type="ECO:0000256" key="1">
    <source>
        <dbReference type="SAM" id="MobiDB-lite"/>
    </source>
</evidence>
<sequence length="85" mass="9024">MLRRVDLRRKKSGQEAVRGAASACQSVSAQEDIARTNQRSSGVWRSGVTATLTRFSPLIGRGLANSGGDGGRGMALRHGDGGRWL</sequence>
<feature type="region of interest" description="Disordered" evidence="1">
    <location>
        <begin position="63"/>
        <end position="85"/>
    </location>
</feature>
<dbReference type="Proteomes" id="UP000324222">
    <property type="component" value="Unassembled WGS sequence"/>
</dbReference>
<keyword evidence="3" id="KW-1185">Reference proteome</keyword>
<name>A0A5B7I0S5_PORTR</name>
<accession>A0A5B7I0S5</accession>
<gene>
    <name evidence="2" type="ORF">E2C01_069946</name>
</gene>
<organism evidence="2 3">
    <name type="scientific">Portunus trituberculatus</name>
    <name type="common">Swimming crab</name>
    <name type="synonym">Neptunus trituberculatus</name>
    <dbReference type="NCBI Taxonomy" id="210409"/>
    <lineage>
        <taxon>Eukaryota</taxon>
        <taxon>Metazoa</taxon>
        <taxon>Ecdysozoa</taxon>
        <taxon>Arthropoda</taxon>
        <taxon>Crustacea</taxon>
        <taxon>Multicrustacea</taxon>
        <taxon>Malacostraca</taxon>
        <taxon>Eumalacostraca</taxon>
        <taxon>Eucarida</taxon>
        <taxon>Decapoda</taxon>
        <taxon>Pleocyemata</taxon>
        <taxon>Brachyura</taxon>
        <taxon>Eubrachyura</taxon>
        <taxon>Portunoidea</taxon>
        <taxon>Portunidae</taxon>
        <taxon>Portuninae</taxon>
        <taxon>Portunus</taxon>
    </lineage>
</organism>
<evidence type="ECO:0000313" key="3">
    <source>
        <dbReference type="Proteomes" id="UP000324222"/>
    </source>
</evidence>